<keyword evidence="2" id="KW-0067">ATP-binding</keyword>
<dbReference type="CDD" id="cd01673">
    <property type="entry name" value="dNK"/>
    <property type="match status" value="1"/>
</dbReference>
<dbReference type="AlphaFoldDB" id="A0A4Q1SKK6"/>
<dbReference type="InterPro" id="IPR027417">
    <property type="entry name" value="P-loop_NTPase"/>
</dbReference>
<dbReference type="OrthoDB" id="9776634at2"/>
<dbReference type="PANTHER" id="PTHR10513:SF46">
    <property type="entry name" value="DEOXYGUANOSINE KINASE"/>
    <property type="match status" value="1"/>
</dbReference>
<keyword evidence="4" id="KW-0808">Transferase</keyword>
<protein>
    <submittedName>
        <fullName evidence="4">Deoxynucleoside kinase</fullName>
    </submittedName>
</protein>
<accession>A0A4Q1SKK6</accession>
<evidence type="ECO:0000313" key="4">
    <source>
        <dbReference type="EMBL" id="RXS98226.1"/>
    </source>
</evidence>
<evidence type="ECO:0000259" key="3">
    <source>
        <dbReference type="Pfam" id="PF01712"/>
    </source>
</evidence>
<dbReference type="GO" id="GO:0005737">
    <property type="term" value="C:cytoplasm"/>
    <property type="evidence" value="ECO:0007669"/>
    <property type="project" value="TreeGrafter"/>
</dbReference>
<dbReference type="SUPFAM" id="SSF52540">
    <property type="entry name" value="P-loop containing nucleoside triphosphate hydrolases"/>
    <property type="match status" value="1"/>
</dbReference>
<dbReference type="InterPro" id="IPR031314">
    <property type="entry name" value="DNK_dom"/>
</dbReference>
<dbReference type="Pfam" id="PF01712">
    <property type="entry name" value="dNK"/>
    <property type="match status" value="1"/>
</dbReference>
<sequence>MGLWTDWRFLAVEGPLRVGKSTLAHMLAAVFGARHVAEPENNPFLDRFYRAQPGTAFAAQMWFLRARQEQMRSVLTSEDRVIADYVFEKDKLFAYVNLGDAELELYNRYYQEARAEAPSPQLVIYLQATPEVLKQRLKRKGLPGERDISDAYIEQIAAAYEHFFFHYTASNLLVVDTTEIDFVRNPEDFALLRKRLEEPVQGTEYFHPVSCYAQGG</sequence>
<reference evidence="4 5" key="1">
    <citation type="journal article" date="2016" name="Int. J. Syst. Evol. Microbiol.">
        <title>Acidipila dinghuensis sp. nov., an acidobacterium isolated from forest soil.</title>
        <authorList>
            <person name="Jiang Y.W."/>
            <person name="Wang J."/>
            <person name="Chen M.H."/>
            <person name="Lv Y.Y."/>
            <person name="Qiu L.H."/>
        </authorList>
    </citation>
    <scope>NUCLEOTIDE SEQUENCE [LARGE SCALE GENOMIC DNA]</scope>
    <source>
        <strain evidence="4 5">DHOF10</strain>
    </source>
</reference>
<dbReference type="InterPro" id="IPR002624">
    <property type="entry name" value="DCK/DGK"/>
</dbReference>
<evidence type="ECO:0000313" key="5">
    <source>
        <dbReference type="Proteomes" id="UP000290253"/>
    </source>
</evidence>
<keyword evidence="4" id="KW-0418">Kinase</keyword>
<dbReference type="InterPro" id="IPR050566">
    <property type="entry name" value="Deoxyribonucleoside_kinase"/>
</dbReference>
<dbReference type="PIRSF" id="PIRSF000705">
    <property type="entry name" value="DNK"/>
    <property type="match status" value="1"/>
</dbReference>
<dbReference type="GO" id="GO:0019136">
    <property type="term" value="F:deoxynucleoside kinase activity"/>
    <property type="evidence" value="ECO:0007669"/>
    <property type="project" value="InterPro"/>
</dbReference>
<keyword evidence="2" id="KW-0547">Nucleotide-binding</keyword>
<proteinExistence type="predicted"/>
<dbReference type="EMBL" id="SDMK01000001">
    <property type="protein sequence ID" value="RXS98226.1"/>
    <property type="molecule type" value="Genomic_DNA"/>
</dbReference>
<comment type="caution">
    <text evidence="4">The sequence shown here is derived from an EMBL/GenBank/DDBJ whole genome shotgun (WGS) entry which is preliminary data.</text>
</comment>
<evidence type="ECO:0000256" key="1">
    <source>
        <dbReference type="PIRSR" id="PIRSR000705-1"/>
    </source>
</evidence>
<name>A0A4Q1SKK6_9BACT</name>
<evidence type="ECO:0000256" key="2">
    <source>
        <dbReference type="PIRSR" id="PIRSR000705-3"/>
    </source>
</evidence>
<dbReference type="Proteomes" id="UP000290253">
    <property type="component" value="Unassembled WGS sequence"/>
</dbReference>
<feature type="domain" description="Deoxynucleoside kinase" evidence="3">
    <location>
        <begin position="10"/>
        <end position="194"/>
    </location>
</feature>
<dbReference type="GO" id="GO:0005524">
    <property type="term" value="F:ATP binding"/>
    <property type="evidence" value="ECO:0007669"/>
    <property type="project" value="UniProtKB-KW"/>
</dbReference>
<dbReference type="Gene3D" id="3.40.50.300">
    <property type="entry name" value="P-loop containing nucleotide triphosphate hydrolases"/>
    <property type="match status" value="1"/>
</dbReference>
<keyword evidence="5" id="KW-1185">Reference proteome</keyword>
<feature type="active site" description="Proton acceptor" evidence="1">
    <location>
        <position position="84"/>
    </location>
</feature>
<gene>
    <name evidence="4" type="ORF">ESZ00_08010</name>
</gene>
<dbReference type="PANTHER" id="PTHR10513">
    <property type="entry name" value="DEOXYNUCLEOSIDE KINASE"/>
    <property type="match status" value="1"/>
</dbReference>
<feature type="binding site" evidence="2">
    <location>
        <begin position="14"/>
        <end position="22"/>
    </location>
    <ligand>
        <name>ATP</name>
        <dbReference type="ChEBI" id="CHEBI:30616"/>
    </ligand>
</feature>
<organism evidence="4 5">
    <name type="scientific">Silvibacterium dinghuense</name>
    <dbReference type="NCBI Taxonomy" id="1560006"/>
    <lineage>
        <taxon>Bacteria</taxon>
        <taxon>Pseudomonadati</taxon>
        <taxon>Acidobacteriota</taxon>
        <taxon>Terriglobia</taxon>
        <taxon>Terriglobales</taxon>
        <taxon>Acidobacteriaceae</taxon>
        <taxon>Silvibacterium</taxon>
    </lineage>
</organism>